<name>A0ABN9YG71_9DINO</name>
<keyword evidence="1" id="KW-0812">Transmembrane</keyword>
<dbReference type="EMBL" id="CAUYUJ010022476">
    <property type="protein sequence ID" value="CAK0910864.1"/>
    <property type="molecule type" value="Genomic_DNA"/>
</dbReference>
<organism evidence="2 3">
    <name type="scientific">Prorocentrum cordatum</name>
    <dbReference type="NCBI Taxonomy" id="2364126"/>
    <lineage>
        <taxon>Eukaryota</taxon>
        <taxon>Sar</taxon>
        <taxon>Alveolata</taxon>
        <taxon>Dinophyceae</taxon>
        <taxon>Prorocentrales</taxon>
        <taxon>Prorocentraceae</taxon>
        <taxon>Prorocentrum</taxon>
    </lineage>
</organism>
<reference evidence="2" key="1">
    <citation type="submission" date="2023-10" db="EMBL/GenBank/DDBJ databases">
        <authorList>
            <person name="Chen Y."/>
            <person name="Shah S."/>
            <person name="Dougan E. K."/>
            <person name="Thang M."/>
            <person name="Chan C."/>
        </authorList>
    </citation>
    <scope>NUCLEOTIDE SEQUENCE [LARGE SCALE GENOMIC DNA]</scope>
</reference>
<dbReference type="Proteomes" id="UP001189429">
    <property type="component" value="Unassembled WGS sequence"/>
</dbReference>
<accession>A0ABN9YG71</accession>
<evidence type="ECO:0000256" key="1">
    <source>
        <dbReference type="SAM" id="Phobius"/>
    </source>
</evidence>
<evidence type="ECO:0000313" key="3">
    <source>
        <dbReference type="Proteomes" id="UP001189429"/>
    </source>
</evidence>
<evidence type="ECO:0000313" key="2">
    <source>
        <dbReference type="EMBL" id="CAK0910864.1"/>
    </source>
</evidence>
<gene>
    <name evidence="2" type="ORF">PCOR1329_LOCUS84914</name>
</gene>
<keyword evidence="1" id="KW-0472">Membrane</keyword>
<comment type="caution">
    <text evidence="2">The sequence shown here is derived from an EMBL/GenBank/DDBJ whole genome shotgun (WGS) entry which is preliminary data.</text>
</comment>
<proteinExistence type="predicted"/>
<feature type="transmembrane region" description="Helical" evidence="1">
    <location>
        <begin position="41"/>
        <end position="62"/>
    </location>
</feature>
<feature type="transmembrane region" description="Helical" evidence="1">
    <location>
        <begin position="203"/>
        <end position="224"/>
    </location>
</feature>
<sequence length="498" mass="55189">MRNHRVMERLPGQDDELCTDEEGGAVALLGVGHPRRWRVRAGLVTAAAALGLASLVLTMAPWHHGAVTADGRHRRRGQRDTKMFHSLNSNELDTSTLLTEAMIKGDLHLYVQDATIFTENDDIVILDTDGDPSASEDAVVKSVENGKVILVDPVTQSLPSNSVVIVPASSESATGSHYVREHSGANADGGNNMAFALMVWRGILLFLLLLFLIILLILCIFCMCCRKATGAAKTEDEDEKSEEPMEPTKFIFKPSDDRAVICLEAPSFDAPETGHKMQPGEIFTAVAQRLPMVFERFSTVGTKDVTLEDEVETSGMRFLKLEDGRGWVLDREPGYEMCYELFTEVDEPWKYEPAFGQMPILQAPDIAGARTGSRLHPGEKFRVCEMQAFDDGGTIFLKLAGGQGWVYDRATTNGEVLCKRILEETWVYQPAKKAPITIETHPRKEGEHTAHKILPGTRFEVEEIQAGDDDILFLKLADGRGWVFDKHPEYGELCARVA</sequence>
<keyword evidence="3" id="KW-1185">Reference proteome</keyword>
<protein>
    <recommendedName>
        <fullName evidence="4">Altered inheritance of mitochondria protein 24, mitochondrial</fullName>
    </recommendedName>
</protein>
<keyword evidence="1" id="KW-1133">Transmembrane helix</keyword>
<evidence type="ECO:0008006" key="4">
    <source>
        <dbReference type="Google" id="ProtNLM"/>
    </source>
</evidence>